<dbReference type="PANTHER" id="PTHR45835">
    <property type="entry name" value="YALI0A06105P"/>
    <property type="match status" value="1"/>
</dbReference>
<name>A0AAF0QTT3_SOLVR</name>
<dbReference type="Gene3D" id="1.10.340.70">
    <property type="match status" value="1"/>
</dbReference>
<dbReference type="EMBL" id="CP133616">
    <property type="protein sequence ID" value="WMV29233.1"/>
    <property type="molecule type" value="Genomic_DNA"/>
</dbReference>
<dbReference type="InterPro" id="IPR012337">
    <property type="entry name" value="RNaseH-like_sf"/>
</dbReference>
<dbReference type="PANTHER" id="PTHR45835:SF91">
    <property type="entry name" value="RETROTRANSPOSON, TY3-GYPSY SUBCLASS-LIKE PROTEIN"/>
    <property type="match status" value="1"/>
</dbReference>
<dbReference type="Pfam" id="PF17921">
    <property type="entry name" value="Integrase_H2C2"/>
    <property type="match status" value="1"/>
</dbReference>
<dbReference type="GO" id="GO:0003676">
    <property type="term" value="F:nucleic acid binding"/>
    <property type="evidence" value="ECO:0007669"/>
    <property type="project" value="InterPro"/>
</dbReference>
<evidence type="ECO:0000313" key="2">
    <source>
        <dbReference type="EMBL" id="WMV29233.1"/>
    </source>
</evidence>
<dbReference type="AlphaFoldDB" id="A0AAF0QTT3"/>
<sequence length="167" mass="19283">MSISDGGVTVENRSESPLVVEVKEKQDSDLILLQLKGVVHQHRVEVFSQGGNGVLCYQGATKMYLDLRDVFWWNGMKRDIADFVAKCPNCQQVKVEHQKPGSMTQEINIPTWKWEVINMDFITELPRTRRQHDCIWVIVDRVTKYVCLLAVKTTDSRRTTPNFTLMK</sequence>
<evidence type="ECO:0000259" key="1">
    <source>
        <dbReference type="Pfam" id="PF17921"/>
    </source>
</evidence>
<feature type="domain" description="Integrase zinc-binding" evidence="1">
    <location>
        <begin position="56"/>
        <end position="95"/>
    </location>
</feature>
<dbReference type="Proteomes" id="UP001234989">
    <property type="component" value="Chromosome 5"/>
</dbReference>
<dbReference type="SUPFAM" id="SSF53098">
    <property type="entry name" value="Ribonuclease H-like"/>
    <property type="match status" value="1"/>
</dbReference>
<dbReference type="InterPro" id="IPR036397">
    <property type="entry name" value="RNaseH_sf"/>
</dbReference>
<reference evidence="2" key="1">
    <citation type="submission" date="2023-08" db="EMBL/GenBank/DDBJ databases">
        <title>A de novo genome assembly of Solanum verrucosum Schlechtendal, a Mexican diploid species geographically isolated from the other diploid A-genome species in potato relatives.</title>
        <authorList>
            <person name="Hosaka K."/>
        </authorList>
    </citation>
    <scope>NUCLEOTIDE SEQUENCE</scope>
    <source>
        <tissue evidence="2">Young leaves</tissue>
    </source>
</reference>
<accession>A0AAF0QTT3</accession>
<gene>
    <name evidence="2" type="ORF">MTR67_022618</name>
</gene>
<evidence type="ECO:0000313" key="3">
    <source>
        <dbReference type="Proteomes" id="UP001234989"/>
    </source>
</evidence>
<dbReference type="Gene3D" id="3.30.420.10">
    <property type="entry name" value="Ribonuclease H-like superfamily/Ribonuclease H"/>
    <property type="match status" value="1"/>
</dbReference>
<keyword evidence="3" id="KW-1185">Reference proteome</keyword>
<protein>
    <recommendedName>
        <fullName evidence="1">Integrase zinc-binding domain-containing protein</fullName>
    </recommendedName>
</protein>
<organism evidence="2 3">
    <name type="scientific">Solanum verrucosum</name>
    <dbReference type="NCBI Taxonomy" id="315347"/>
    <lineage>
        <taxon>Eukaryota</taxon>
        <taxon>Viridiplantae</taxon>
        <taxon>Streptophyta</taxon>
        <taxon>Embryophyta</taxon>
        <taxon>Tracheophyta</taxon>
        <taxon>Spermatophyta</taxon>
        <taxon>Magnoliopsida</taxon>
        <taxon>eudicotyledons</taxon>
        <taxon>Gunneridae</taxon>
        <taxon>Pentapetalae</taxon>
        <taxon>asterids</taxon>
        <taxon>lamiids</taxon>
        <taxon>Solanales</taxon>
        <taxon>Solanaceae</taxon>
        <taxon>Solanoideae</taxon>
        <taxon>Solaneae</taxon>
        <taxon>Solanum</taxon>
    </lineage>
</organism>
<proteinExistence type="predicted"/>
<dbReference type="InterPro" id="IPR041588">
    <property type="entry name" value="Integrase_H2C2"/>
</dbReference>